<proteinExistence type="predicted"/>
<accession>E3NMY5</accession>
<dbReference type="PROSITE" id="PS50994">
    <property type="entry name" value="INTEGRASE"/>
    <property type="match status" value="1"/>
</dbReference>
<dbReference type="eggNOG" id="KOG0017">
    <property type="taxonomic scope" value="Eukaryota"/>
</dbReference>
<evidence type="ECO:0000256" key="2">
    <source>
        <dbReference type="ARBA" id="ARBA00022695"/>
    </source>
</evidence>
<keyword evidence="3" id="KW-0540">Nuclease</keyword>
<keyword evidence="2" id="KW-0548">Nucleotidyltransferase</keyword>
<dbReference type="SUPFAM" id="SSF56672">
    <property type="entry name" value="DNA/RNA polymerases"/>
    <property type="match status" value="1"/>
</dbReference>
<feature type="region of interest" description="Disordered" evidence="8">
    <location>
        <begin position="2391"/>
        <end position="2418"/>
    </location>
</feature>
<dbReference type="SUPFAM" id="SSF53098">
    <property type="entry name" value="Ribonuclease H-like"/>
    <property type="match status" value="1"/>
</dbReference>
<keyword evidence="12" id="KW-1185">Reference proteome</keyword>
<feature type="region of interest" description="Disordered" evidence="8">
    <location>
        <begin position="769"/>
        <end position="806"/>
    </location>
</feature>
<keyword evidence="6" id="KW-0695">RNA-directed DNA polymerase</keyword>
<evidence type="ECO:0000256" key="8">
    <source>
        <dbReference type="SAM" id="MobiDB-lite"/>
    </source>
</evidence>
<feature type="region of interest" description="Disordered" evidence="8">
    <location>
        <begin position="504"/>
        <end position="569"/>
    </location>
</feature>
<dbReference type="InterPro" id="IPR040676">
    <property type="entry name" value="DUF5641"/>
</dbReference>
<dbReference type="STRING" id="31234.E3NMY5"/>
<dbReference type="GO" id="GO:0003676">
    <property type="term" value="F:nucleic acid binding"/>
    <property type="evidence" value="ECO:0007669"/>
    <property type="project" value="InterPro"/>
</dbReference>
<dbReference type="Pfam" id="PF18701">
    <property type="entry name" value="DUF5641"/>
    <property type="match status" value="1"/>
</dbReference>
<feature type="domain" description="Integrase catalytic" evidence="10">
    <location>
        <begin position="2076"/>
        <end position="2257"/>
    </location>
</feature>
<keyword evidence="1" id="KW-0808">Transferase</keyword>
<evidence type="ECO:0000313" key="12">
    <source>
        <dbReference type="Proteomes" id="UP000008281"/>
    </source>
</evidence>
<dbReference type="GO" id="GO:0015074">
    <property type="term" value="P:DNA integration"/>
    <property type="evidence" value="ECO:0007669"/>
    <property type="project" value="InterPro"/>
</dbReference>
<dbReference type="OrthoDB" id="5920525at2759"/>
<feature type="compositionally biased region" description="Basic and acidic residues" evidence="8">
    <location>
        <begin position="525"/>
        <end position="545"/>
    </location>
</feature>
<dbReference type="InParanoid" id="E3NMY5"/>
<keyword evidence="9" id="KW-0472">Membrane</keyword>
<feature type="region of interest" description="Disordered" evidence="8">
    <location>
        <begin position="249"/>
        <end position="270"/>
    </location>
</feature>
<dbReference type="InterPro" id="IPR001969">
    <property type="entry name" value="Aspartic_peptidase_AS"/>
</dbReference>
<feature type="compositionally biased region" description="Low complexity" evidence="8">
    <location>
        <begin position="512"/>
        <end position="524"/>
    </location>
</feature>
<feature type="transmembrane region" description="Helical" evidence="9">
    <location>
        <begin position="12"/>
        <end position="30"/>
    </location>
</feature>
<feature type="region of interest" description="Disordered" evidence="8">
    <location>
        <begin position="2533"/>
        <end position="2571"/>
    </location>
</feature>
<evidence type="ECO:0000256" key="6">
    <source>
        <dbReference type="ARBA" id="ARBA00022918"/>
    </source>
</evidence>
<dbReference type="GO" id="GO:0004190">
    <property type="term" value="F:aspartic-type endopeptidase activity"/>
    <property type="evidence" value="ECO:0007669"/>
    <property type="project" value="InterPro"/>
</dbReference>
<dbReference type="InterPro" id="IPR021109">
    <property type="entry name" value="Peptidase_aspartic_dom_sf"/>
</dbReference>
<evidence type="ECO:0000256" key="3">
    <source>
        <dbReference type="ARBA" id="ARBA00022722"/>
    </source>
</evidence>
<evidence type="ECO:0000259" key="10">
    <source>
        <dbReference type="PROSITE" id="PS50994"/>
    </source>
</evidence>
<dbReference type="Gene3D" id="3.30.420.10">
    <property type="entry name" value="Ribonuclease H-like superfamily/Ribonuclease H"/>
    <property type="match status" value="1"/>
</dbReference>
<keyword evidence="5" id="KW-0378">Hydrolase</keyword>
<keyword evidence="4" id="KW-0255">Endonuclease</keyword>
<dbReference type="GO" id="GO:0003964">
    <property type="term" value="F:RNA-directed DNA polymerase activity"/>
    <property type="evidence" value="ECO:0007669"/>
    <property type="project" value="UniProtKB-KW"/>
</dbReference>
<dbReference type="GO" id="GO:0042575">
    <property type="term" value="C:DNA polymerase complex"/>
    <property type="evidence" value="ECO:0007669"/>
    <property type="project" value="UniProtKB-ARBA"/>
</dbReference>
<keyword evidence="9" id="KW-1133">Transmembrane helix</keyword>
<dbReference type="Pfam" id="PF00078">
    <property type="entry name" value="RVT_1"/>
    <property type="match status" value="1"/>
</dbReference>
<keyword evidence="9" id="KW-0812">Transmembrane</keyword>
<sequence length="2571" mass="289450">MSLRRSQEGYHQPSLLTLFIFLSVNWFVVFDKLLPFRMMSDRSCRSASPAARSRQTTSAHSEPGKSRNRSKSRSKSQSRSLKQGIVGPTKTVITKVVKRAGELLEDSEAALKFLRDPDNKIPEDIDQNTLAAAATLAFNLKDTACKIETLDSFIYEQFQKPEMKDSPDRETYLREVNEAFVVSGADQILIELCKRIDDMHEALVNRGYKFPEYNDVENTDEHVQNPNPAGDMNGVNEPNDVQILGEVAPNGDGSQRSALRSSSSGPITSSAARDLSLMEYDYEDLPRTETVAQRAKIWRLEQENRRLEREAAQHLRAQHEDTVRRLAQEKQDLKYRESLQAELIRAEALDRQCARRLQQMIVEREAEERANKTLPAAQTNTIERTQTTNATRSEISPPGAIAQIVTVSKPPAETAPNAAPIKQQQRSMFSTTNYISNPIVDAFHMHTQPPVATQNIDLRHVLNAVNNIAEAQVASERNILQQTTHMVQDMEQRLGAQIHERAESIRSRATSRSHPQSSASSESSFMRRYERRDRSESETETEHSPPPRSIRSRRCNAENRSESPRRQGDGLKVDTLIRFLHKFDGSGDLELFQTLYNKFIMSNRDLSAEVKYAVLLNHITGPAQKCVSRAQDTVLAIATTFASLNKVYGKVNSKHNLLQKLQQLPFNQSNPEAMRLDAAAMSVVIQQMTDRGVPADDYMTMWTIAAKLPEDLRKSLAKFTIKMGDSLTHEMVLDRISRDIEMLAMEQIYTSQVNHHPLNELPTSYASVNFTNANSNSSSVPPNNAQNRTSHSHNTQNPLAYIPNQHPTEYVDPVTKAKLEGYYAPGPKGVHLKVIPRSFPYPKEEDTKCRASPNSEVNVNKEISAPTVSEDTTSLNVAHNTVADTVMACITWEAAHSKNTTETRRTIPPTPNRLKRFFVPTPSTNLSRGITAGTESKVPNSVSQADLPTALLKNPLIKTRSFCSTNPVSKNCSSTTIRGIANPKTIEYFKNLIKNDYPEEPDSDKLALLLFTKFLARSQPHQVHFTHARDDYGRLTFVCLETARGQPLLALVDSGASLSLILEASARKLSLTILQETQLTVQGFNSVSSSKTNIYALEFSLLVPKTPLSIMIVGSPNLPNTKFAAPTLSPEDSLYLKNSSIDMSRVLSSVHHNGQKIDMILGNDMLSWISAQPDYRKHILPSGRALEQTQLGIVVHPVPKLLLWQKKKVPPLYEEYQLSINIATVLMDSSEPEDAMTKLTHQIAQFWRVENLGIENVSVSESTKKATIDLLQVFYKTVKFNKEGKPEVALPYNGNELRLADNYSVAYKRFISLVVTLKKGKNLLNIYHEIIVGQELAGFIEKVTAAMLKTKGPRYTIPHRGVVKEDSLTTKLRIVLDASSHARGELSLNDCLHAGTNMIVPIYGILLRMRCPRYITVGDIEKAFHQVPLQEEFRNVTMFIWLKDPSRPADDDNIQLYRFKVIPFGVSSSPFLLAAYITFNLDNNPHDLNNEIKENLYVDNCLFCTNDKSEIASKIKGTKLIFQRMGMNLREFIVNDPDTMQSLPPAERAQSSVIKLLGYRWDSVNDTITIKIAKLDIDHPTKREVASKLAETFDPLGLVTPLMVPFKRLMQKVWLKSDTNWKDKIPKELLSDWRALCNIFIDREIVVPRQLTTNYENSELHLLLFSDASQDIYGACCYAYFAVKGKPPSVTLFTSKNKIRPSKNENWTIPKLELLGIQCASNLACAVVAELKVKVTSIKLFTDSACAIYWILSEKNTRLWVANRIKTLQDNQNRMKECGIETTIHHCPTKENPADLATRGMSTTELQNSKLWFEGPSFLKEDPSEWPCMIEGKVTCPAEFQELVYAEIIDPVTKKKKKPLMEKKTAPAEKVPKEIDPAETVMTANATISRPGSFIPYTATNSLPKLCKIVVLILKTFSKTLKSKSWDSYVMKQFHSSDCPLHQLKVARLLIISEHYKDCEFQGYTFPPDIEYHTDTDGLRRVHRRIESPVLPQEASEPILIHPRHPLAKLVALETHEINGHMPETYTASAVKTRYWIPKLGGILNNIIRECVQCQKVNNFPFAYPYTKTLPRCRTTPSKPFSKVGLDYLGPIVYKKDDNRKTGKAYVLVYTCLTTRGVVLRVVPDGTSQMYILTLKMIFHEYGVPKTIFSDNASTFKLSGSMINRDIREATYSHSLVEFLATEMIDFKFITPLAPWQGGIYERVVKLVKIQLTKECGTRTYDYFSLQYIVSSAQSMVNNRPLIPHSRSPKDMIALRPIDFIAPGVMLEVPAGEVNSGALPQSTEATVRAHLNKLEPAVDRLWEIWSTGYLLHLRENVHKKKRSSLLRPAVGQMVIIVTKLIKRHKWPLGVIVHVEKSQRDGQIRSAIVKCRGKLYSRAVCQLIPLELNPLNRPNTAAEEEADNTQDDSPHELPAPAVLKNPDMTYAPELFPSKDLPNIAEAENPIQNSDRNNSNQNIPLNLNIDELENLDDTEFELNQSRLVDGGIYTDPQTVIPPDVTDEDIAELPTGRVREFLSRKAKSKPINYVHVAEVQSPAVTSPPGSVAKDPPLGTPLLGYQSQPDGPLWFSPQN</sequence>
<dbReference type="GO" id="GO:0006508">
    <property type="term" value="P:proteolysis"/>
    <property type="evidence" value="ECO:0007669"/>
    <property type="project" value="InterPro"/>
</dbReference>
<dbReference type="PROSITE" id="PS00141">
    <property type="entry name" value="ASP_PROTEASE"/>
    <property type="match status" value="1"/>
</dbReference>
<dbReference type="GO" id="GO:0004519">
    <property type="term" value="F:endonuclease activity"/>
    <property type="evidence" value="ECO:0007669"/>
    <property type="project" value="UniProtKB-KW"/>
</dbReference>
<feature type="compositionally biased region" description="Low complexity" evidence="8">
    <location>
        <begin position="254"/>
        <end position="270"/>
    </location>
</feature>
<feature type="coiled-coil region" evidence="7">
    <location>
        <begin position="290"/>
        <end position="336"/>
    </location>
</feature>
<dbReference type="InterPro" id="IPR005312">
    <property type="entry name" value="DUF1759"/>
</dbReference>
<dbReference type="HOGENOM" id="CLU_000781_0_0_1"/>
<gene>
    <name evidence="11" type="ORF">CRE_29261</name>
</gene>
<dbReference type="Pfam" id="PF05380">
    <property type="entry name" value="Peptidase_A17"/>
    <property type="match status" value="1"/>
</dbReference>
<evidence type="ECO:0000313" key="11">
    <source>
        <dbReference type="EMBL" id="EFP09088.1"/>
    </source>
</evidence>
<organism evidence="12">
    <name type="scientific">Caenorhabditis remanei</name>
    <name type="common">Caenorhabditis vulgaris</name>
    <dbReference type="NCBI Taxonomy" id="31234"/>
    <lineage>
        <taxon>Eukaryota</taxon>
        <taxon>Metazoa</taxon>
        <taxon>Ecdysozoa</taxon>
        <taxon>Nematoda</taxon>
        <taxon>Chromadorea</taxon>
        <taxon>Rhabditida</taxon>
        <taxon>Rhabditina</taxon>
        <taxon>Rhabditomorpha</taxon>
        <taxon>Rhabditoidea</taxon>
        <taxon>Rhabditidae</taxon>
        <taxon>Peloderinae</taxon>
        <taxon>Caenorhabditis</taxon>
    </lineage>
</organism>
<dbReference type="InterPro" id="IPR012337">
    <property type="entry name" value="RNaseH-like_sf"/>
</dbReference>
<dbReference type="PANTHER" id="PTHR47331">
    <property type="entry name" value="PHD-TYPE DOMAIN-CONTAINING PROTEIN"/>
    <property type="match status" value="1"/>
</dbReference>
<dbReference type="Gene3D" id="3.30.70.270">
    <property type="match status" value="1"/>
</dbReference>
<evidence type="ECO:0000256" key="7">
    <source>
        <dbReference type="SAM" id="Coils"/>
    </source>
</evidence>
<dbReference type="Gene3D" id="3.10.10.10">
    <property type="entry name" value="HIV Type 1 Reverse Transcriptase, subunit A, domain 1"/>
    <property type="match status" value="1"/>
</dbReference>
<dbReference type="InterPro" id="IPR041588">
    <property type="entry name" value="Integrase_H2C2"/>
</dbReference>
<feature type="compositionally biased region" description="Low complexity" evidence="8">
    <location>
        <begin position="46"/>
        <end position="59"/>
    </location>
</feature>
<dbReference type="Pfam" id="PF03564">
    <property type="entry name" value="DUF1759"/>
    <property type="match status" value="1"/>
</dbReference>
<protein>
    <recommendedName>
        <fullName evidence="10">Integrase catalytic domain-containing protein</fullName>
    </recommendedName>
</protein>
<feature type="compositionally biased region" description="Basic residues" evidence="8">
    <location>
        <begin position="66"/>
        <end position="76"/>
    </location>
</feature>
<dbReference type="InterPro" id="IPR000477">
    <property type="entry name" value="RT_dom"/>
</dbReference>
<dbReference type="Proteomes" id="UP000008281">
    <property type="component" value="Unassembled WGS sequence"/>
</dbReference>
<name>E3NMY5_CAERE</name>
<dbReference type="Gene3D" id="2.40.70.10">
    <property type="entry name" value="Acid Proteases"/>
    <property type="match status" value="1"/>
</dbReference>
<dbReference type="InterPro" id="IPR036397">
    <property type="entry name" value="RNaseH_sf"/>
</dbReference>
<evidence type="ECO:0000256" key="5">
    <source>
        <dbReference type="ARBA" id="ARBA00022801"/>
    </source>
</evidence>
<dbReference type="InterPro" id="IPR043502">
    <property type="entry name" value="DNA/RNA_pol_sf"/>
</dbReference>
<dbReference type="CDD" id="cd00303">
    <property type="entry name" value="retropepsin_like"/>
    <property type="match status" value="1"/>
</dbReference>
<evidence type="ECO:0000256" key="9">
    <source>
        <dbReference type="SAM" id="Phobius"/>
    </source>
</evidence>
<reference evidence="11" key="1">
    <citation type="submission" date="2007-07" db="EMBL/GenBank/DDBJ databases">
        <title>PCAP assembly of the Caenorhabditis remanei genome.</title>
        <authorList>
            <consortium name="The Caenorhabditis remanei Sequencing Consortium"/>
            <person name="Wilson R.K."/>
        </authorList>
    </citation>
    <scope>NUCLEOTIDE SEQUENCE [LARGE SCALE GENOMIC DNA]</scope>
    <source>
        <strain evidence="11">PB4641</strain>
    </source>
</reference>
<dbReference type="CDD" id="cd01644">
    <property type="entry name" value="RT_pepA17"/>
    <property type="match status" value="1"/>
</dbReference>
<dbReference type="InterPro" id="IPR043128">
    <property type="entry name" value="Rev_trsase/Diguanyl_cyclase"/>
</dbReference>
<dbReference type="Pfam" id="PF17921">
    <property type="entry name" value="Integrase_H2C2"/>
    <property type="match status" value="1"/>
</dbReference>
<keyword evidence="7" id="KW-0175">Coiled coil</keyword>
<feature type="region of interest" description="Disordered" evidence="8">
    <location>
        <begin position="46"/>
        <end position="83"/>
    </location>
</feature>
<feature type="compositionally biased region" description="Basic and acidic residues" evidence="8">
    <location>
        <begin position="555"/>
        <end position="569"/>
    </location>
</feature>
<evidence type="ECO:0000256" key="1">
    <source>
        <dbReference type="ARBA" id="ARBA00022679"/>
    </source>
</evidence>
<evidence type="ECO:0000256" key="4">
    <source>
        <dbReference type="ARBA" id="ARBA00022759"/>
    </source>
</evidence>
<feature type="compositionally biased region" description="Polar residues" evidence="8">
    <location>
        <begin position="788"/>
        <end position="798"/>
    </location>
</feature>
<dbReference type="EMBL" id="DS269126">
    <property type="protein sequence ID" value="EFP09088.1"/>
    <property type="molecule type" value="Genomic_DNA"/>
</dbReference>
<dbReference type="InterPro" id="IPR001584">
    <property type="entry name" value="Integrase_cat-core"/>
</dbReference>
<feature type="compositionally biased region" description="Low complexity" evidence="8">
    <location>
        <begin position="772"/>
        <end position="787"/>
    </location>
</feature>
<dbReference type="InterPro" id="IPR008042">
    <property type="entry name" value="Retrotrans_Pao"/>
</dbReference>
<dbReference type="PANTHER" id="PTHR47331:SF1">
    <property type="entry name" value="GAG-LIKE PROTEIN"/>
    <property type="match status" value="1"/>
</dbReference>